<dbReference type="Pfam" id="PF01541">
    <property type="entry name" value="GIY-YIG"/>
    <property type="match status" value="1"/>
</dbReference>
<reference evidence="3 4" key="1">
    <citation type="submission" date="2018-08" db="EMBL/GenBank/DDBJ databases">
        <title>Genomic Encyclopedia of Type Strains, Phase IV (KMG-IV): sequencing the most valuable type-strain genomes for metagenomic binning, comparative biology and taxonomic classification.</title>
        <authorList>
            <person name="Goeker M."/>
        </authorList>
    </citation>
    <scope>NUCLEOTIDE SEQUENCE [LARGE SCALE GENOMIC DNA]</scope>
    <source>
        <strain evidence="3 4">DSM 18841</strain>
    </source>
</reference>
<dbReference type="InterPro" id="IPR050190">
    <property type="entry name" value="UPF0213_domain"/>
</dbReference>
<dbReference type="PROSITE" id="PS50164">
    <property type="entry name" value="GIY_YIG"/>
    <property type="match status" value="1"/>
</dbReference>
<evidence type="ECO:0000313" key="4">
    <source>
        <dbReference type="Proteomes" id="UP000256884"/>
    </source>
</evidence>
<dbReference type="PANTHER" id="PTHR34477">
    <property type="entry name" value="UPF0213 PROTEIN YHBQ"/>
    <property type="match status" value="1"/>
</dbReference>
<dbReference type="InterPro" id="IPR000305">
    <property type="entry name" value="GIY-YIG_endonuc"/>
</dbReference>
<dbReference type="OrthoDB" id="1495241at2"/>
<dbReference type="GO" id="GO:0004519">
    <property type="term" value="F:endonuclease activity"/>
    <property type="evidence" value="ECO:0007669"/>
    <property type="project" value="UniProtKB-KW"/>
</dbReference>
<dbReference type="Gene3D" id="3.40.1440.10">
    <property type="entry name" value="GIY-YIG endonuclease"/>
    <property type="match status" value="1"/>
</dbReference>
<accession>A0A3E0ICD5</accession>
<protein>
    <submittedName>
        <fullName evidence="3">Putative endonuclease</fullName>
    </submittedName>
</protein>
<feature type="domain" description="GIY-YIG" evidence="2">
    <location>
        <begin position="2"/>
        <end position="78"/>
    </location>
</feature>
<proteinExistence type="inferred from homology"/>
<evidence type="ECO:0000313" key="3">
    <source>
        <dbReference type="EMBL" id="REH56342.1"/>
    </source>
</evidence>
<organism evidence="3 4">
    <name type="scientific">Tenacibaculum gallaicum</name>
    <dbReference type="NCBI Taxonomy" id="561505"/>
    <lineage>
        <taxon>Bacteria</taxon>
        <taxon>Pseudomonadati</taxon>
        <taxon>Bacteroidota</taxon>
        <taxon>Flavobacteriia</taxon>
        <taxon>Flavobacteriales</taxon>
        <taxon>Flavobacteriaceae</taxon>
        <taxon>Tenacibaculum</taxon>
    </lineage>
</organism>
<dbReference type="PANTHER" id="PTHR34477:SF1">
    <property type="entry name" value="UPF0213 PROTEIN YHBQ"/>
    <property type="match status" value="1"/>
</dbReference>
<sequence>MKIYFVYILQCSDKSYYTGVTSNLSQRIFQHQNGTFKDSYTSKRRPVELVFYCEFTNVEMAIEKEKQIKKWSRAKKEALINNEFEKLPNLAKKKFNS</sequence>
<dbReference type="InterPro" id="IPR035901">
    <property type="entry name" value="GIY-YIG_endonuc_sf"/>
</dbReference>
<dbReference type="Proteomes" id="UP000256884">
    <property type="component" value="Unassembled WGS sequence"/>
</dbReference>
<dbReference type="SUPFAM" id="SSF82771">
    <property type="entry name" value="GIY-YIG endonuclease"/>
    <property type="match status" value="1"/>
</dbReference>
<dbReference type="RefSeq" id="WP_115899659.1">
    <property type="nucleotide sequence ID" value="NZ_QUNS01000001.1"/>
</dbReference>
<gene>
    <name evidence="3" type="ORF">C7448_101380</name>
</gene>
<dbReference type="EMBL" id="QUNS01000001">
    <property type="protein sequence ID" value="REH56342.1"/>
    <property type="molecule type" value="Genomic_DNA"/>
</dbReference>
<dbReference type="CDD" id="cd10456">
    <property type="entry name" value="GIY-YIG_UPF0213"/>
    <property type="match status" value="1"/>
</dbReference>
<keyword evidence="3" id="KW-0255">Endonuclease</keyword>
<comment type="similarity">
    <text evidence="1">Belongs to the UPF0213 family.</text>
</comment>
<comment type="caution">
    <text evidence="3">The sequence shown here is derived from an EMBL/GenBank/DDBJ whole genome shotgun (WGS) entry which is preliminary data.</text>
</comment>
<keyword evidence="4" id="KW-1185">Reference proteome</keyword>
<dbReference type="AlphaFoldDB" id="A0A3E0ICD5"/>
<keyword evidence="3" id="KW-0378">Hydrolase</keyword>
<keyword evidence="3" id="KW-0540">Nuclease</keyword>
<evidence type="ECO:0000256" key="1">
    <source>
        <dbReference type="ARBA" id="ARBA00007435"/>
    </source>
</evidence>
<evidence type="ECO:0000259" key="2">
    <source>
        <dbReference type="PROSITE" id="PS50164"/>
    </source>
</evidence>
<name>A0A3E0ICD5_9FLAO</name>